<dbReference type="EMBL" id="CP055901">
    <property type="protein sequence ID" value="QKX60765.1"/>
    <property type="molecule type" value="Genomic_DNA"/>
</dbReference>
<dbReference type="OrthoDB" id="2151789at2759"/>
<evidence type="ECO:0000313" key="1">
    <source>
        <dbReference type="EMBL" id="QKX60765.1"/>
    </source>
</evidence>
<dbReference type="AlphaFoldDB" id="A0A7H8R596"/>
<gene>
    <name evidence="1" type="ORF">TRUGW13939_07911</name>
</gene>
<keyword evidence="2" id="KW-1185">Reference proteome</keyword>
<reference evidence="2" key="1">
    <citation type="submission" date="2020-06" db="EMBL/GenBank/DDBJ databases">
        <title>A chromosome-scale genome assembly of Talaromyces rugulosus W13939.</title>
        <authorList>
            <person name="Wang B."/>
            <person name="Guo L."/>
            <person name="Ye K."/>
            <person name="Wang L."/>
        </authorList>
    </citation>
    <scope>NUCLEOTIDE SEQUENCE [LARGE SCALE GENOMIC DNA]</scope>
    <source>
        <strain evidence="2">W13939</strain>
    </source>
</reference>
<dbReference type="KEGG" id="trg:TRUGW13939_07911"/>
<dbReference type="RefSeq" id="XP_035346941.1">
    <property type="nucleotide sequence ID" value="XM_035491048.1"/>
</dbReference>
<proteinExistence type="predicted"/>
<protein>
    <submittedName>
        <fullName evidence="1">Uncharacterized protein</fullName>
    </submittedName>
</protein>
<evidence type="ECO:0000313" key="2">
    <source>
        <dbReference type="Proteomes" id="UP000509510"/>
    </source>
</evidence>
<accession>A0A7H8R596</accession>
<name>A0A7H8R596_TALRU</name>
<sequence>MTNNSLTLVKDQVSIYSRIMQPQNYDENVSYLFGWGISQPLNQTVPITLNRLVYTKPQGNSTPEYYQDIVNLPKLAPLEVAVANRSMIAVVGTAAQLPQVQQYADHLSPALCFIQKKKEVLALLIDST</sequence>
<dbReference type="Proteomes" id="UP000509510">
    <property type="component" value="Chromosome IV"/>
</dbReference>
<dbReference type="GeneID" id="55995401"/>
<organism evidence="1 2">
    <name type="scientific">Talaromyces rugulosus</name>
    <name type="common">Penicillium rugulosum</name>
    <dbReference type="NCBI Taxonomy" id="121627"/>
    <lineage>
        <taxon>Eukaryota</taxon>
        <taxon>Fungi</taxon>
        <taxon>Dikarya</taxon>
        <taxon>Ascomycota</taxon>
        <taxon>Pezizomycotina</taxon>
        <taxon>Eurotiomycetes</taxon>
        <taxon>Eurotiomycetidae</taxon>
        <taxon>Eurotiales</taxon>
        <taxon>Trichocomaceae</taxon>
        <taxon>Talaromyces</taxon>
        <taxon>Talaromyces sect. Islandici</taxon>
    </lineage>
</organism>